<evidence type="ECO:0000313" key="12">
    <source>
        <dbReference type="EMBL" id="ROL41093.1"/>
    </source>
</evidence>
<dbReference type="Gene3D" id="1.10.472.80">
    <property type="entry name" value="Ypt/Rab-GAP domain of gyp1p, domain 3"/>
    <property type="match status" value="1"/>
</dbReference>
<dbReference type="PANTHER" id="PTHR47666:SF5">
    <property type="entry name" value="TBC1 DOMAIN FAMILY MEMBER 9B"/>
    <property type="match status" value="1"/>
</dbReference>
<dbReference type="InterPro" id="IPR011993">
    <property type="entry name" value="PH-like_dom_sf"/>
</dbReference>
<name>A0A3N0Y4G2_ANAGA</name>
<evidence type="ECO:0000256" key="8">
    <source>
        <dbReference type="ARBA" id="ARBA00067403"/>
    </source>
</evidence>
<evidence type="ECO:0000256" key="5">
    <source>
        <dbReference type="ARBA" id="ARBA00022737"/>
    </source>
</evidence>
<keyword evidence="5" id="KW-0677">Repeat</keyword>
<dbReference type="SUPFAM" id="SSF47923">
    <property type="entry name" value="Ypt/Rab-GAP domain of gyp1p"/>
    <property type="match status" value="2"/>
</dbReference>
<dbReference type="InterPro" id="IPR035969">
    <property type="entry name" value="Rab-GAP_TBC_sf"/>
</dbReference>
<dbReference type="PANTHER" id="PTHR47666">
    <property type="entry name" value="PROTEIN VASCULAR ASSOCIATED DEATH 1, CHLOROPLASTIC"/>
    <property type="match status" value="1"/>
</dbReference>
<organism evidence="12 13">
    <name type="scientific">Anabarilius grahami</name>
    <name type="common">Kanglang fish</name>
    <name type="synonym">Barilius grahami</name>
    <dbReference type="NCBI Taxonomy" id="495550"/>
    <lineage>
        <taxon>Eukaryota</taxon>
        <taxon>Metazoa</taxon>
        <taxon>Chordata</taxon>
        <taxon>Craniata</taxon>
        <taxon>Vertebrata</taxon>
        <taxon>Euteleostomi</taxon>
        <taxon>Actinopterygii</taxon>
        <taxon>Neopterygii</taxon>
        <taxon>Teleostei</taxon>
        <taxon>Ostariophysi</taxon>
        <taxon>Cypriniformes</taxon>
        <taxon>Xenocyprididae</taxon>
        <taxon>Xenocypridinae</taxon>
        <taxon>Xenocypridinae incertae sedis</taxon>
        <taxon>Anabarilius</taxon>
    </lineage>
</organism>
<feature type="domain" description="Rab-GAP TBC" evidence="10">
    <location>
        <begin position="471"/>
        <end position="658"/>
    </location>
</feature>
<dbReference type="SMART" id="SM00568">
    <property type="entry name" value="GRAM"/>
    <property type="match status" value="1"/>
</dbReference>
<dbReference type="SUPFAM" id="SSF47473">
    <property type="entry name" value="EF-hand"/>
    <property type="match status" value="1"/>
</dbReference>
<dbReference type="InterPro" id="IPR036014">
    <property type="entry name" value="TCB1D9/TCB1D9B_PH-GRAM1"/>
</dbReference>
<dbReference type="GO" id="GO:0003008">
    <property type="term" value="P:system process"/>
    <property type="evidence" value="ECO:0007669"/>
    <property type="project" value="UniProtKB-ARBA"/>
</dbReference>
<evidence type="ECO:0000256" key="3">
    <source>
        <dbReference type="ARBA" id="ARBA00022553"/>
    </source>
</evidence>
<feature type="domain" description="EF-hand" evidence="11">
    <location>
        <begin position="842"/>
        <end position="877"/>
    </location>
</feature>
<dbReference type="SMART" id="SM00164">
    <property type="entry name" value="TBC"/>
    <property type="match status" value="1"/>
</dbReference>
<evidence type="ECO:0000259" key="11">
    <source>
        <dbReference type="PROSITE" id="PS50222"/>
    </source>
</evidence>
<evidence type="ECO:0000313" key="13">
    <source>
        <dbReference type="Proteomes" id="UP000281406"/>
    </source>
</evidence>
<dbReference type="Gene3D" id="1.10.8.270">
    <property type="entry name" value="putative rabgap domain of human tbc1 domain family member 14 like domains"/>
    <property type="match status" value="1"/>
</dbReference>
<evidence type="ECO:0000256" key="9">
    <source>
        <dbReference type="SAM" id="MobiDB-lite"/>
    </source>
</evidence>
<dbReference type="GO" id="GO:0005096">
    <property type="term" value="F:GTPase activator activity"/>
    <property type="evidence" value="ECO:0007669"/>
    <property type="project" value="UniProtKB-KW"/>
</dbReference>
<dbReference type="GO" id="GO:0005509">
    <property type="term" value="F:calcium ion binding"/>
    <property type="evidence" value="ECO:0007669"/>
    <property type="project" value="InterPro"/>
</dbReference>
<comment type="caution">
    <text evidence="12">The sequence shown here is derived from an EMBL/GenBank/DDBJ whole genome shotgun (WGS) entry which is preliminary data.</text>
</comment>
<dbReference type="FunFam" id="1.10.238.10:FF:000130">
    <property type="entry name" value="TBC1 domain family member 9B isoform X1"/>
    <property type="match status" value="1"/>
</dbReference>
<comment type="subcellular location">
    <subcellularLocation>
        <location evidence="1">Membrane</location>
        <topology evidence="1">Single-pass membrane protein</topology>
    </subcellularLocation>
</comment>
<keyword evidence="4" id="KW-0812">Transmembrane</keyword>
<evidence type="ECO:0000259" key="10">
    <source>
        <dbReference type="PROSITE" id="PS50086"/>
    </source>
</evidence>
<keyword evidence="13" id="KW-1185">Reference proteome</keyword>
<dbReference type="FunFam" id="2.30.29.30:FF:000013">
    <property type="entry name" value="Putative TBC1 domain family member 8B"/>
    <property type="match status" value="1"/>
</dbReference>
<keyword evidence="2" id="KW-0343">GTPase activation</keyword>
<dbReference type="Gene3D" id="2.30.29.30">
    <property type="entry name" value="Pleckstrin-homology domain (PH domain)/Phosphotyrosine-binding domain (PTB)"/>
    <property type="match status" value="1"/>
</dbReference>
<keyword evidence="6" id="KW-1133">Transmembrane helix</keyword>
<feature type="compositionally biased region" description="Pro residues" evidence="9">
    <location>
        <begin position="384"/>
        <end position="394"/>
    </location>
</feature>
<protein>
    <recommendedName>
        <fullName evidence="8">TBC1 domain family member 9B</fullName>
    </recommendedName>
</protein>
<evidence type="ECO:0000256" key="6">
    <source>
        <dbReference type="ARBA" id="ARBA00022989"/>
    </source>
</evidence>
<dbReference type="Gene3D" id="1.10.238.10">
    <property type="entry name" value="EF-hand"/>
    <property type="match status" value="1"/>
</dbReference>
<reference evidence="12 13" key="1">
    <citation type="submission" date="2018-10" db="EMBL/GenBank/DDBJ databases">
        <title>Genome assembly for a Yunnan-Guizhou Plateau 3E fish, Anabarilius grahami (Regan), and its evolutionary and genetic applications.</title>
        <authorList>
            <person name="Jiang W."/>
        </authorList>
    </citation>
    <scope>NUCLEOTIDE SEQUENCE [LARGE SCALE GENOMIC DNA]</scope>
    <source>
        <strain evidence="12">AG-KIZ</strain>
        <tissue evidence="12">Muscle</tissue>
    </source>
</reference>
<dbReference type="GO" id="GO:0016020">
    <property type="term" value="C:membrane"/>
    <property type="evidence" value="ECO:0007669"/>
    <property type="project" value="UniProtKB-SubCell"/>
</dbReference>
<evidence type="ECO:0000256" key="7">
    <source>
        <dbReference type="ARBA" id="ARBA00023136"/>
    </source>
</evidence>
<evidence type="ECO:0000256" key="4">
    <source>
        <dbReference type="ARBA" id="ARBA00022692"/>
    </source>
</evidence>
<accession>A0A3N0Y4G2</accession>
<sequence length="1183" mass="133540">MWITPEEVLLANALWVSERANPYFILQRRKGHGRGGGITGLLVGTLDVVLDSSARVAPYRILHQTGESQIFWNIACGSSRKEITEHWEWLETNLLQTLSIFDNDDDITTFVKGKIQGIIAEENKSGKPQEDEDPGKFREAELKMRKLFGMPEEEKLVNYYPCSYWKGRVPRQGWIYLSVNHLCFYSFLLGKEVSLVVQWTEVTQLDKNATLVFPESIRVSTRDTEHFFSMFLNINETFKLMEQLANIAMRQLLDNESFAADRFLPKPGKTLKNVSALKRDLDARAKNERYRALFRLTQDERLDGHTDCTLWTPFTKMHVVTIVEKADSSSVLPSPLSISTKNKMTFLFANLKDRDFLVQRISDFLQRTPDRPCGLNAQSENPSPSTPPSLPPSPSVLGLGEMPQNQHYSPSLPTAKQGLLQIYQQDVPEELGPKVTREKMKEESWNIHFFEYGRGVCMYRTSKTRELVLNGIPESLRGELWLLFSGAQNEMATHPGYYGSLVEQAMGKCTLATEEIERDLHRSMPEHHAFQNEMGIAALRRVLTAYAYRNPGIGYCQAMNIVTSVLLLYCTEEEAFWLLVALCERMLPDYYNTRVVGALVDQGVFEELTRECLPLLYERMQELGVISTISLSWFLTLFLSVMPFDSAVLLVDCFFYEGIKVIFQVSLAVLHANMDQLLSCSDEGEAMTILGRYLDNVVNKQTVSPPIPHLHALLTSGNNPPPEIDAFELIKASYEKFGSLRADVIEQMRFKQRLKVIQSLEDTAKRSVVRAIMTESAFTIEELEELYVLFKAKHIMSCYWGASSTAAERHDPSLPYLEQYRIDCGQFVQLFSALAPWSCGLHTNTLSSRLFRLLDQNKDTLINFKEFVTGLSGMYHGDMTEKLKLLYKLHLPPALCPEEAESALEATQFFTDDDTTQGEELKEAGETSAAGDTDDRKEEKPKDYKYYLRMWAKEKEPKKESIKDLPRMNQEQFIEMCKTLYNMFSEDPMEQELYHGIATVASLLLRIGEVGKKFTNNGGKKAEAQLPSTIDALQPEREDSSGEGGSGQSLVSKALAEAQLETPPPTAAGSDEDAKDDTSVSSYSVVSAGSLQCEDIADDTVLIGCMSGEGGDGVDRRRGSAPDADWSITFEQVLASFLTETSLVDYFEKKHDIQSKIAACKLLRAVERQTSSSSDHDFSLTTQ</sequence>
<evidence type="ECO:0000256" key="1">
    <source>
        <dbReference type="ARBA" id="ARBA00004167"/>
    </source>
</evidence>
<dbReference type="AlphaFoldDB" id="A0A3N0Y4G2"/>
<dbReference type="InterPro" id="IPR000195">
    <property type="entry name" value="Rab-GAP-TBC_dom"/>
</dbReference>
<feature type="region of interest" description="Disordered" evidence="9">
    <location>
        <begin position="369"/>
        <end position="411"/>
    </location>
</feature>
<feature type="region of interest" description="Disordered" evidence="9">
    <location>
        <begin position="1061"/>
        <end position="1081"/>
    </location>
</feature>
<evidence type="ECO:0000256" key="2">
    <source>
        <dbReference type="ARBA" id="ARBA00022468"/>
    </source>
</evidence>
<keyword evidence="7" id="KW-0472">Membrane</keyword>
<dbReference type="OrthoDB" id="17687at2759"/>
<dbReference type="PROSITE" id="PS50086">
    <property type="entry name" value="TBC_RABGAP"/>
    <property type="match status" value="1"/>
</dbReference>
<dbReference type="InterPro" id="IPR004182">
    <property type="entry name" value="GRAM"/>
</dbReference>
<dbReference type="InterPro" id="IPR011992">
    <property type="entry name" value="EF-hand-dom_pair"/>
</dbReference>
<dbReference type="FunFam" id="1.10.472.80:FF:000033">
    <property type="entry name" value="TBC1 domain family member 9B isoform X1"/>
    <property type="match status" value="1"/>
</dbReference>
<dbReference type="Pfam" id="PF02893">
    <property type="entry name" value="GRAM"/>
    <property type="match status" value="1"/>
</dbReference>
<dbReference type="EMBL" id="RJVU01052173">
    <property type="protein sequence ID" value="ROL41093.1"/>
    <property type="molecule type" value="Genomic_DNA"/>
</dbReference>
<feature type="region of interest" description="Disordered" evidence="9">
    <location>
        <begin position="915"/>
        <end position="938"/>
    </location>
</feature>
<dbReference type="PROSITE" id="PS50222">
    <property type="entry name" value="EF_HAND_2"/>
    <property type="match status" value="1"/>
</dbReference>
<dbReference type="FunFam" id="1.10.8.270:FF:000002">
    <property type="entry name" value="TBC1 domain family member 9B"/>
    <property type="match status" value="1"/>
</dbReference>
<gene>
    <name evidence="12" type="ORF">DPX16_2593</name>
</gene>
<keyword evidence="3" id="KW-0597">Phosphoprotein</keyword>
<proteinExistence type="predicted"/>
<dbReference type="CDD" id="cd13351">
    <property type="entry name" value="PH-GRAM1_TCB1D9_TCB1D9B"/>
    <property type="match status" value="1"/>
</dbReference>
<dbReference type="InterPro" id="IPR002048">
    <property type="entry name" value="EF_hand_dom"/>
</dbReference>
<dbReference type="Pfam" id="PF00566">
    <property type="entry name" value="RabGAP-TBC"/>
    <property type="match status" value="1"/>
</dbReference>
<dbReference type="Proteomes" id="UP000281406">
    <property type="component" value="Unassembled WGS sequence"/>
</dbReference>
<dbReference type="Gene3D" id="1.10.10.750">
    <property type="entry name" value="Ypt/Rab-GAP domain of gyp1p, domain 1"/>
    <property type="match status" value="1"/>
</dbReference>